<sequence>MKNALASGIIIGILSGLWLFIMRWAGYTTFNDQVAPIEYVSIIIPVLGLFLGLKSYRDHDLGGKMGFLEGLIQSFKILLVGGAIAAFGGFIYVNYVEVEHNTRDFSGRLFGALLIGVLSSLAATLLLMNKSNHSVD</sequence>
<keyword evidence="1" id="KW-0812">Transmembrane</keyword>
<reference evidence="2" key="1">
    <citation type="journal article" date="2014" name="Int. J. Syst. Evol. Microbiol.">
        <title>Complete genome sequence of Corynebacterium casei LMG S-19264T (=DSM 44701T), isolated from a smear-ripened cheese.</title>
        <authorList>
            <consortium name="US DOE Joint Genome Institute (JGI-PGF)"/>
            <person name="Walter F."/>
            <person name="Albersmeier A."/>
            <person name="Kalinowski J."/>
            <person name="Ruckert C."/>
        </authorList>
    </citation>
    <scope>NUCLEOTIDE SEQUENCE</scope>
    <source>
        <strain evidence="2">CCM 8711</strain>
    </source>
</reference>
<proteinExistence type="predicted"/>
<organism evidence="2 3">
    <name type="scientific">Mucilaginibacter galii</name>
    <dbReference type="NCBI Taxonomy" id="2005073"/>
    <lineage>
        <taxon>Bacteria</taxon>
        <taxon>Pseudomonadati</taxon>
        <taxon>Bacteroidota</taxon>
        <taxon>Sphingobacteriia</taxon>
        <taxon>Sphingobacteriales</taxon>
        <taxon>Sphingobacteriaceae</taxon>
        <taxon>Mucilaginibacter</taxon>
    </lineage>
</organism>
<evidence type="ECO:0000313" key="3">
    <source>
        <dbReference type="Proteomes" id="UP000662074"/>
    </source>
</evidence>
<feature type="transmembrane region" description="Helical" evidence="1">
    <location>
        <begin position="77"/>
        <end position="95"/>
    </location>
</feature>
<evidence type="ECO:0000313" key="2">
    <source>
        <dbReference type="EMBL" id="GGI51849.1"/>
    </source>
</evidence>
<accession>A0A917JB41</accession>
<reference evidence="2" key="2">
    <citation type="submission" date="2020-09" db="EMBL/GenBank/DDBJ databases">
        <authorList>
            <person name="Sun Q."/>
            <person name="Sedlacek I."/>
        </authorList>
    </citation>
    <scope>NUCLEOTIDE SEQUENCE</scope>
    <source>
        <strain evidence="2">CCM 8711</strain>
    </source>
</reference>
<protein>
    <recommendedName>
        <fullName evidence="4">DUF4199 domain-containing protein</fullName>
    </recommendedName>
</protein>
<feature type="transmembrane region" description="Helical" evidence="1">
    <location>
        <begin position="107"/>
        <end position="128"/>
    </location>
</feature>
<keyword evidence="1" id="KW-0472">Membrane</keyword>
<dbReference type="RefSeq" id="WP_188417960.1">
    <property type="nucleotide sequence ID" value="NZ_BMDO01000009.1"/>
</dbReference>
<gene>
    <name evidence="2" type="ORF">GCM10011425_30610</name>
</gene>
<dbReference type="EMBL" id="BMDO01000009">
    <property type="protein sequence ID" value="GGI51849.1"/>
    <property type="molecule type" value="Genomic_DNA"/>
</dbReference>
<feature type="transmembrane region" description="Helical" evidence="1">
    <location>
        <begin position="37"/>
        <end position="56"/>
    </location>
</feature>
<dbReference type="Pfam" id="PF13858">
    <property type="entry name" value="DUF4199"/>
    <property type="match status" value="1"/>
</dbReference>
<name>A0A917JB41_9SPHI</name>
<evidence type="ECO:0008006" key="4">
    <source>
        <dbReference type="Google" id="ProtNLM"/>
    </source>
</evidence>
<evidence type="ECO:0000256" key="1">
    <source>
        <dbReference type="SAM" id="Phobius"/>
    </source>
</evidence>
<feature type="transmembrane region" description="Helical" evidence="1">
    <location>
        <begin position="5"/>
        <end position="25"/>
    </location>
</feature>
<comment type="caution">
    <text evidence="2">The sequence shown here is derived from an EMBL/GenBank/DDBJ whole genome shotgun (WGS) entry which is preliminary data.</text>
</comment>
<keyword evidence="3" id="KW-1185">Reference proteome</keyword>
<dbReference type="Proteomes" id="UP000662074">
    <property type="component" value="Unassembled WGS sequence"/>
</dbReference>
<keyword evidence="1" id="KW-1133">Transmembrane helix</keyword>
<dbReference type="AlphaFoldDB" id="A0A917JB41"/>
<dbReference type="InterPro" id="IPR025250">
    <property type="entry name" value="DUF4199"/>
</dbReference>